<dbReference type="GO" id="GO:0003723">
    <property type="term" value="F:RNA binding"/>
    <property type="evidence" value="ECO:0007669"/>
    <property type="project" value="InterPro"/>
</dbReference>
<reference evidence="6" key="2">
    <citation type="journal article" date="2007" name="Science">
        <title>Draft genome sequence of the sexually transmitted pathogen Trichomonas vaginalis.</title>
        <authorList>
            <person name="Carlton J.M."/>
            <person name="Hirt R.P."/>
            <person name="Silva J.C."/>
            <person name="Delcher A.L."/>
            <person name="Schatz M."/>
            <person name="Zhao Q."/>
            <person name="Wortman J.R."/>
            <person name="Bidwell S.L."/>
            <person name="Alsmark U.C.M."/>
            <person name="Besteiro S."/>
            <person name="Sicheritz-Ponten T."/>
            <person name="Noel C.J."/>
            <person name="Dacks J.B."/>
            <person name="Foster P.G."/>
            <person name="Simillion C."/>
            <person name="Van de Peer Y."/>
            <person name="Miranda-Saavedra D."/>
            <person name="Barton G.J."/>
            <person name="Westrop G.D."/>
            <person name="Mueller S."/>
            <person name="Dessi D."/>
            <person name="Fiori P.L."/>
            <person name="Ren Q."/>
            <person name="Paulsen I."/>
            <person name="Zhang H."/>
            <person name="Bastida-Corcuera F.D."/>
            <person name="Simoes-Barbosa A."/>
            <person name="Brown M.T."/>
            <person name="Hayes R.D."/>
            <person name="Mukherjee M."/>
            <person name="Okumura C.Y."/>
            <person name="Schneider R."/>
            <person name="Smith A.J."/>
            <person name="Vanacova S."/>
            <person name="Villalvazo M."/>
            <person name="Haas B.J."/>
            <person name="Pertea M."/>
            <person name="Feldblyum T.V."/>
            <person name="Utterback T.R."/>
            <person name="Shu C.L."/>
            <person name="Osoegawa K."/>
            <person name="de Jong P.J."/>
            <person name="Hrdy I."/>
            <person name="Horvathova L."/>
            <person name="Zubacova Z."/>
            <person name="Dolezal P."/>
            <person name="Malik S.B."/>
            <person name="Logsdon J.M. Jr."/>
            <person name="Henze K."/>
            <person name="Gupta A."/>
            <person name="Wang C.C."/>
            <person name="Dunne R.L."/>
            <person name="Upcroft J.A."/>
            <person name="Upcroft P."/>
            <person name="White O."/>
            <person name="Salzberg S.L."/>
            <person name="Tang P."/>
            <person name="Chiu C.-H."/>
            <person name="Lee Y.-S."/>
            <person name="Embley T.M."/>
            <person name="Coombs G.H."/>
            <person name="Mottram J.C."/>
            <person name="Tachezy J."/>
            <person name="Fraser-Liggett C.M."/>
            <person name="Johnson P.J."/>
        </authorList>
    </citation>
    <scope>NUCLEOTIDE SEQUENCE [LARGE SCALE GENOMIC DNA]</scope>
    <source>
        <strain evidence="6">G3</strain>
    </source>
</reference>
<dbReference type="GO" id="GO:0031119">
    <property type="term" value="P:tRNA pseudouridine synthesis"/>
    <property type="evidence" value="ECO:0000318"/>
    <property type="project" value="GO_Central"/>
</dbReference>
<dbReference type="InterPro" id="IPR020097">
    <property type="entry name" value="PsdUridine_synth_TruA_a/b_dom"/>
</dbReference>
<dbReference type="GO" id="GO:0009982">
    <property type="term" value="F:pseudouridine synthase activity"/>
    <property type="evidence" value="ECO:0000318"/>
    <property type="project" value="GO_Central"/>
</dbReference>
<dbReference type="STRING" id="5722.A2FDS7"/>
<comment type="similarity">
    <text evidence="1 4">Belongs to the tRNA pseudouridine synthase TruA family.</text>
</comment>
<dbReference type="OMA" id="NIFEEWY"/>
<dbReference type="VEuPathDB" id="TrichDB:TVAG_087510"/>
<dbReference type="InterPro" id="IPR020103">
    <property type="entry name" value="PsdUridine_synth_cat_dom_sf"/>
</dbReference>
<dbReference type="RefSeq" id="XP_001309856.1">
    <property type="nucleotide sequence ID" value="XM_001309855.1"/>
</dbReference>
<dbReference type="AlphaFoldDB" id="A2FDS7"/>
<evidence type="ECO:0000313" key="7">
    <source>
        <dbReference type="Proteomes" id="UP000001542"/>
    </source>
</evidence>
<dbReference type="VEuPathDB" id="TrichDB:TVAGG3_0371310"/>
<dbReference type="OrthoDB" id="10256309at2759"/>
<dbReference type="EC" id="5.4.99.12" evidence="4"/>
<dbReference type="SUPFAM" id="SSF55120">
    <property type="entry name" value="Pseudouridine synthase"/>
    <property type="match status" value="1"/>
</dbReference>
<dbReference type="Gene3D" id="3.30.70.580">
    <property type="entry name" value="Pseudouridine synthase I, catalytic domain, N-terminal subdomain"/>
    <property type="match status" value="1"/>
</dbReference>
<dbReference type="FunCoup" id="A2FDS7">
    <property type="interactions" value="707"/>
</dbReference>
<dbReference type="GO" id="GO:0160147">
    <property type="term" value="F:tRNA pseudouridine(38-40) synthase activity"/>
    <property type="evidence" value="ECO:0007669"/>
    <property type="project" value="UniProtKB-EC"/>
</dbReference>
<keyword evidence="3 4" id="KW-0413">Isomerase</keyword>
<dbReference type="eggNOG" id="KOG2553">
    <property type="taxonomic scope" value="Eukaryota"/>
</dbReference>
<dbReference type="InterPro" id="IPR001406">
    <property type="entry name" value="PsdUridine_synth_TruA"/>
</dbReference>
<organism evidence="6 7">
    <name type="scientific">Trichomonas vaginalis (strain ATCC PRA-98 / G3)</name>
    <dbReference type="NCBI Taxonomy" id="412133"/>
    <lineage>
        <taxon>Eukaryota</taxon>
        <taxon>Metamonada</taxon>
        <taxon>Parabasalia</taxon>
        <taxon>Trichomonadida</taxon>
        <taxon>Trichomonadidae</taxon>
        <taxon>Trichomonas</taxon>
    </lineage>
</organism>
<dbReference type="PANTHER" id="PTHR11142">
    <property type="entry name" value="PSEUDOURIDYLATE SYNTHASE"/>
    <property type="match status" value="1"/>
</dbReference>
<comment type="catalytic activity">
    <reaction evidence="4">
        <text>uridine(38/39/40) in tRNA = pseudouridine(38/39/40) in tRNA</text>
        <dbReference type="Rhea" id="RHEA:22376"/>
        <dbReference type="Rhea" id="RHEA-COMP:10085"/>
        <dbReference type="Rhea" id="RHEA-COMP:10087"/>
        <dbReference type="ChEBI" id="CHEBI:65314"/>
        <dbReference type="ChEBI" id="CHEBI:65315"/>
        <dbReference type="EC" id="5.4.99.12"/>
    </reaction>
</comment>
<evidence type="ECO:0000313" key="6">
    <source>
        <dbReference type="EMBL" id="EAX96926.1"/>
    </source>
</evidence>
<accession>A2FDS7</accession>
<evidence type="ECO:0000256" key="3">
    <source>
        <dbReference type="ARBA" id="ARBA00023235"/>
    </source>
</evidence>
<sequence length="365" mass="42065">MGLIHSIACQDANPIKKQPKFPNLFYDAYGNQLKPHQTYIALCYGYLGTNYHGSSLHDQDKTVTLELQEALVNLGVISPNRTKGALKWSESSRTDTGVHAAKQVATFRLVLPEGVKVKDLPRLIQKQLSKNSPIRVWAAVKPGIIFNAQQSASSRRYHYLLPVNTFSSENIDHLNYLRAKICPIFVGRHQYANYTRHITDELLHTSIKTISEFTFTDPFDVNGTKYVLFTISGNSFMLNQIRKMIAAVLAVSHHLMTEDDLKDTLTETRWLLPRLIGTGLFLDQVFFEQNQIIRQHKDKPIPKKKDIHFSFVSEEIEVWKRNILFNHIDQIVKEKDPFKEWVNNILLQFPPNKFNIDDQKQEFSS</sequence>
<dbReference type="InParanoid" id="A2FDS7"/>
<keyword evidence="7" id="KW-1185">Reference proteome</keyword>
<dbReference type="InterPro" id="IPR020095">
    <property type="entry name" value="PsdUridine_synth_TruA_C"/>
</dbReference>
<dbReference type="GO" id="GO:0005634">
    <property type="term" value="C:nucleus"/>
    <property type="evidence" value="ECO:0000318"/>
    <property type="project" value="GO_Central"/>
</dbReference>
<dbReference type="GO" id="GO:1990481">
    <property type="term" value="P:mRNA pseudouridine synthesis"/>
    <property type="evidence" value="ECO:0000318"/>
    <property type="project" value="GO_Central"/>
</dbReference>
<dbReference type="KEGG" id="tva:4754703"/>
<dbReference type="InterPro" id="IPR020094">
    <property type="entry name" value="TruA/RsuA/RluB/E/F_N"/>
</dbReference>
<dbReference type="Gene3D" id="3.30.70.660">
    <property type="entry name" value="Pseudouridine synthase I, catalytic domain, C-terminal subdomain"/>
    <property type="match status" value="1"/>
</dbReference>
<evidence type="ECO:0000256" key="1">
    <source>
        <dbReference type="ARBA" id="ARBA00009375"/>
    </source>
</evidence>
<dbReference type="Pfam" id="PF01416">
    <property type="entry name" value="PseudoU_synth_1"/>
    <property type="match status" value="1"/>
</dbReference>
<dbReference type="Proteomes" id="UP000001542">
    <property type="component" value="Unassembled WGS sequence"/>
</dbReference>
<evidence type="ECO:0000256" key="4">
    <source>
        <dbReference type="RuleBase" id="RU003792"/>
    </source>
</evidence>
<dbReference type="SMR" id="A2FDS7"/>
<protein>
    <recommendedName>
        <fullName evidence="4">tRNA pseudouridine synthase</fullName>
        <ecNumber evidence="4">5.4.99.12</ecNumber>
    </recommendedName>
</protein>
<dbReference type="EMBL" id="DS113737">
    <property type="protein sequence ID" value="EAX96926.1"/>
    <property type="molecule type" value="Genomic_DNA"/>
</dbReference>
<keyword evidence="2 4" id="KW-0819">tRNA processing</keyword>
<feature type="domain" description="Pseudouridine synthase I TruA alpha/beta" evidence="5">
    <location>
        <begin position="184"/>
        <end position="268"/>
    </location>
</feature>
<name>A2FDS7_TRIV3</name>
<dbReference type="PANTHER" id="PTHR11142:SF4">
    <property type="entry name" value="PSEUDOURIDYLATE SYNTHASE 1 HOMOLOG"/>
    <property type="match status" value="1"/>
</dbReference>
<evidence type="ECO:0000259" key="5">
    <source>
        <dbReference type="Pfam" id="PF01416"/>
    </source>
</evidence>
<evidence type="ECO:0000256" key="2">
    <source>
        <dbReference type="ARBA" id="ARBA00022694"/>
    </source>
</evidence>
<gene>
    <name evidence="6" type="ORF">TVAG_087510</name>
</gene>
<reference evidence="6" key="1">
    <citation type="submission" date="2006-10" db="EMBL/GenBank/DDBJ databases">
        <authorList>
            <person name="Amadeo P."/>
            <person name="Zhao Q."/>
            <person name="Wortman J."/>
            <person name="Fraser-Liggett C."/>
            <person name="Carlton J."/>
        </authorList>
    </citation>
    <scope>NUCLEOTIDE SEQUENCE</scope>
    <source>
        <strain evidence="6">G3</strain>
    </source>
</reference>
<proteinExistence type="inferred from homology"/>